<dbReference type="InterPro" id="IPR034593">
    <property type="entry name" value="DgoD-like"/>
</dbReference>
<keyword evidence="1" id="KW-0456">Lyase</keyword>
<dbReference type="GO" id="GO:0016829">
    <property type="term" value="F:lyase activity"/>
    <property type="evidence" value="ECO:0007669"/>
    <property type="project" value="UniProtKB-KW"/>
</dbReference>
<dbReference type="InterPro" id="IPR029065">
    <property type="entry name" value="Enolase_C-like"/>
</dbReference>
<dbReference type="STRING" id="910347.SAMN05421773_104294"/>
<dbReference type="Gene3D" id="3.30.390.10">
    <property type="entry name" value="Enolase-like, N-terminal domain"/>
    <property type="match status" value="1"/>
</dbReference>
<feature type="region of interest" description="Disordered" evidence="2">
    <location>
        <begin position="323"/>
        <end position="351"/>
    </location>
</feature>
<dbReference type="PANTHER" id="PTHR48080:SF2">
    <property type="entry name" value="D-GALACTONATE DEHYDRATASE"/>
    <property type="match status" value="1"/>
</dbReference>
<dbReference type="Pfam" id="PF13378">
    <property type="entry name" value="MR_MLE_C"/>
    <property type="match status" value="1"/>
</dbReference>
<dbReference type="Pfam" id="PF02746">
    <property type="entry name" value="MR_MLE_N"/>
    <property type="match status" value="1"/>
</dbReference>
<name>A0A1I1KTG6_9ACTN</name>
<evidence type="ECO:0000259" key="4">
    <source>
        <dbReference type="Pfam" id="PF13378"/>
    </source>
</evidence>
<feature type="domain" description="Mandelate racemase/muconate lactonizing enzyme N-terminal" evidence="3">
    <location>
        <begin position="31"/>
        <end position="109"/>
    </location>
</feature>
<sequence>MSAIEQLGVAELEVDREKHPDTVFLTVQAGGRSGWYGAISARVASYALEVLAPAVVGFPVEDHEGLNRRLVAAIGAGASVEASWAVGAVDCAAWDAHARLADLGVADLLAPEEPSRDVPAYASWLTQELLEADPGLIRRTARDGWLFTKWGLRRRSGISISGAEFAATVARAAEAVQGPVAVDAVGTWTRLLVRAFAERADLSALVWLEDPLPDYRDPGLRCLAEADLPLAFGERLTTADDPGLPFAAARPAALTLDVVGCGGLTRAVAITRHAHAAGIPVYPHGRSLMPALHLAAAFPAAVTAVEYRLQWEPERQLLYDEPLHPEHGHLPRPTRPGLGTEPRSLSCCSTR</sequence>
<feature type="domain" description="Enolase C-terminal" evidence="4">
    <location>
        <begin position="155"/>
        <end position="343"/>
    </location>
</feature>
<gene>
    <name evidence="5" type="ORF">SAMN05421773_104294</name>
</gene>
<dbReference type="SUPFAM" id="SSF54826">
    <property type="entry name" value="Enolase N-terminal domain-like"/>
    <property type="match status" value="1"/>
</dbReference>
<dbReference type="InterPro" id="IPR029017">
    <property type="entry name" value="Enolase-like_N"/>
</dbReference>
<dbReference type="EMBL" id="FOLM01000004">
    <property type="protein sequence ID" value="SFC61988.1"/>
    <property type="molecule type" value="Genomic_DNA"/>
</dbReference>
<dbReference type="InterPro" id="IPR013341">
    <property type="entry name" value="Mandelate_racemase_N_dom"/>
</dbReference>
<protein>
    <submittedName>
        <fullName evidence="5">L-alanine-DL-glutamate epimerase</fullName>
    </submittedName>
</protein>
<evidence type="ECO:0000259" key="3">
    <source>
        <dbReference type="Pfam" id="PF02746"/>
    </source>
</evidence>
<dbReference type="AlphaFoldDB" id="A0A1I1KTG6"/>
<evidence type="ECO:0000313" key="5">
    <source>
        <dbReference type="EMBL" id="SFC61988.1"/>
    </source>
</evidence>
<proteinExistence type="predicted"/>
<dbReference type="SUPFAM" id="SSF51604">
    <property type="entry name" value="Enolase C-terminal domain-like"/>
    <property type="match status" value="1"/>
</dbReference>
<keyword evidence="6" id="KW-1185">Reference proteome</keyword>
<dbReference type="RefSeq" id="WP_175541358.1">
    <property type="nucleotide sequence ID" value="NZ_FOLM01000004.1"/>
</dbReference>
<reference evidence="5 6" key="1">
    <citation type="submission" date="2016-10" db="EMBL/GenBank/DDBJ databases">
        <authorList>
            <person name="de Groot N.N."/>
        </authorList>
    </citation>
    <scope>NUCLEOTIDE SEQUENCE [LARGE SCALE GENOMIC DNA]</scope>
    <source>
        <strain evidence="5 6">CGMCC 4.5739</strain>
    </source>
</reference>
<evidence type="ECO:0000256" key="2">
    <source>
        <dbReference type="SAM" id="MobiDB-lite"/>
    </source>
</evidence>
<evidence type="ECO:0000256" key="1">
    <source>
        <dbReference type="ARBA" id="ARBA00023239"/>
    </source>
</evidence>
<evidence type="ECO:0000313" key="6">
    <source>
        <dbReference type="Proteomes" id="UP000199207"/>
    </source>
</evidence>
<dbReference type="InterPro" id="IPR036849">
    <property type="entry name" value="Enolase-like_C_sf"/>
</dbReference>
<dbReference type="Proteomes" id="UP000199207">
    <property type="component" value="Unassembled WGS sequence"/>
</dbReference>
<accession>A0A1I1KTG6</accession>
<organism evidence="5 6">
    <name type="scientific">Streptomyces aidingensis</name>
    <dbReference type="NCBI Taxonomy" id="910347"/>
    <lineage>
        <taxon>Bacteria</taxon>
        <taxon>Bacillati</taxon>
        <taxon>Actinomycetota</taxon>
        <taxon>Actinomycetes</taxon>
        <taxon>Kitasatosporales</taxon>
        <taxon>Streptomycetaceae</taxon>
        <taxon>Streptomyces</taxon>
    </lineage>
</organism>
<dbReference type="PANTHER" id="PTHR48080">
    <property type="entry name" value="D-GALACTONATE DEHYDRATASE-RELATED"/>
    <property type="match status" value="1"/>
</dbReference>
<dbReference type="Gene3D" id="3.20.20.120">
    <property type="entry name" value="Enolase-like C-terminal domain"/>
    <property type="match status" value="1"/>
</dbReference>